<evidence type="ECO:0000313" key="3">
    <source>
        <dbReference type="EMBL" id="MDR7210688.1"/>
    </source>
</evidence>
<feature type="compositionally biased region" description="Basic and acidic residues" evidence="1">
    <location>
        <begin position="315"/>
        <end position="328"/>
    </location>
</feature>
<dbReference type="InterPro" id="IPR050583">
    <property type="entry name" value="Mycobacterial_A85_antigen"/>
</dbReference>
<feature type="domain" description="BD-FAE-like" evidence="2">
    <location>
        <begin position="62"/>
        <end position="255"/>
    </location>
</feature>
<dbReference type="Pfam" id="PF00756">
    <property type="entry name" value="Esterase"/>
    <property type="match status" value="1"/>
</dbReference>
<dbReference type="PANTHER" id="PTHR48098">
    <property type="entry name" value="ENTEROCHELIN ESTERASE-RELATED"/>
    <property type="match status" value="1"/>
</dbReference>
<dbReference type="InterPro" id="IPR000801">
    <property type="entry name" value="Esterase-like"/>
</dbReference>
<dbReference type="InterPro" id="IPR029058">
    <property type="entry name" value="AB_hydrolase_fold"/>
</dbReference>
<dbReference type="Gene3D" id="3.40.50.1820">
    <property type="entry name" value="alpha/beta hydrolase"/>
    <property type="match status" value="2"/>
</dbReference>
<evidence type="ECO:0000259" key="2">
    <source>
        <dbReference type="Pfam" id="PF20434"/>
    </source>
</evidence>
<protein>
    <submittedName>
        <fullName evidence="3">Enterochelin esterase-like enzyme/acetyl esterase/lipase</fullName>
    </submittedName>
</protein>
<dbReference type="Pfam" id="PF20434">
    <property type="entry name" value="BD-FAE"/>
    <property type="match status" value="1"/>
</dbReference>
<dbReference type="PANTHER" id="PTHR48098:SF1">
    <property type="entry name" value="DIACYLGLYCEROL ACYLTRANSFERASE_MYCOLYLTRANSFERASE AG85A"/>
    <property type="match status" value="1"/>
</dbReference>
<organism evidence="3 4">
    <name type="scientific">Flavobacterium piscis</name>
    <dbReference type="NCBI Taxonomy" id="1114874"/>
    <lineage>
        <taxon>Bacteria</taxon>
        <taxon>Pseudomonadati</taxon>
        <taxon>Bacteroidota</taxon>
        <taxon>Flavobacteriia</taxon>
        <taxon>Flavobacteriales</taxon>
        <taxon>Flavobacteriaceae</taxon>
        <taxon>Flavobacterium</taxon>
    </lineage>
</organism>
<keyword evidence="4" id="KW-1185">Reference proteome</keyword>
<dbReference type="InterPro" id="IPR049492">
    <property type="entry name" value="BD-FAE-like_dom"/>
</dbReference>
<dbReference type="EMBL" id="JAVDWQ010000008">
    <property type="protein sequence ID" value="MDR7210688.1"/>
    <property type="molecule type" value="Genomic_DNA"/>
</dbReference>
<evidence type="ECO:0000256" key="1">
    <source>
        <dbReference type="SAM" id="MobiDB-lite"/>
    </source>
</evidence>
<dbReference type="SUPFAM" id="SSF53474">
    <property type="entry name" value="alpha/beta-Hydrolases"/>
    <property type="match status" value="2"/>
</dbReference>
<sequence length="591" mass="66115">MKQIVLTFFFLIVVNGNLFGQSKVIEIWNGKVPGSIQNPDYKQIVDSTYYIKLRNISQPTIEVYLASADNNSGTAMVVCPGGGYYGISFLSEGVEIAKWLNQLGITAVVLHYRLPDDAIMKNKSIAPLQDGQEAIRIVRRNAKEWGIDPQKIGIIGFSAGGHLASTVSTHFNEKVYESKDTTSARPDFSLLIYPVISMEESITHKGSQVNLLGSNPSSEQIKHFSNELQVNGETPPAFLVHSIDDGAVPVQNSIEYALAMQKYHVPCELHIYQTGGHGYGLGRSKNTESSWPEACRKWLEAREYISEKRTPKNDIEKPVKLSSDDRPAFNDPPTGFREKRENIAHGVITNVQYDSKTLSTRREMLVYTPPGYSPDKKYPVIYLLHGLNSGAGQWPYWVRADYVIDNLIAEGKIKPAIMVFPNCNTNLTVNNPKPDEQEERKGGYKGYGVSFENDFLKDIIPYVESHYSVYTNRKHRALVGLSMGGGQSLNIGLSHIDTFAYIGGFSSAPNTNEFGGLSDSKLLPNLIAAKKKLKLLWLACGNKDGLIDVSQRVHQYFKEQEIPHIWHVDGNGHDDTEWANNLYHFAQHIFK</sequence>
<reference evidence="3 4" key="1">
    <citation type="submission" date="2023-07" db="EMBL/GenBank/DDBJ databases">
        <title>Sorghum-associated microbial communities from plants grown in Nebraska, USA.</title>
        <authorList>
            <person name="Schachtman D."/>
        </authorList>
    </citation>
    <scope>NUCLEOTIDE SEQUENCE [LARGE SCALE GENOMIC DNA]</scope>
    <source>
        <strain evidence="3 4">4129</strain>
    </source>
</reference>
<name>A0ABU1Y965_9FLAO</name>
<dbReference type="Proteomes" id="UP001269081">
    <property type="component" value="Unassembled WGS sequence"/>
</dbReference>
<gene>
    <name evidence="3" type="ORF">J2W48_002638</name>
</gene>
<accession>A0ABU1Y965</accession>
<comment type="caution">
    <text evidence="3">The sequence shown here is derived from an EMBL/GenBank/DDBJ whole genome shotgun (WGS) entry which is preliminary data.</text>
</comment>
<proteinExistence type="predicted"/>
<dbReference type="RefSeq" id="WP_310281980.1">
    <property type="nucleotide sequence ID" value="NZ_JAVDWQ010000008.1"/>
</dbReference>
<feature type="region of interest" description="Disordered" evidence="1">
    <location>
        <begin position="315"/>
        <end position="336"/>
    </location>
</feature>
<evidence type="ECO:0000313" key="4">
    <source>
        <dbReference type="Proteomes" id="UP001269081"/>
    </source>
</evidence>